<sequence length="101" mass="11390">MVGSHYEILGYDGSMLFFTIRALSPFEIYDGNAAWLASHQMFVTIVTYPGSNQWGRRWIPESINWNPSGNTGYKTIAEWNALQADITAGIKRNLVGTPRYS</sequence>
<dbReference type="EMBL" id="RQFF01000037">
    <property type="protein sequence ID" value="TGK67097.1"/>
    <property type="molecule type" value="Genomic_DNA"/>
</dbReference>
<protein>
    <submittedName>
        <fullName evidence="1">Uncharacterized protein</fullName>
    </submittedName>
</protein>
<accession>A0A6N4Q8W3</accession>
<organism evidence="1 2">
    <name type="scientific">Leptospira kanakyensis</name>
    <dbReference type="NCBI Taxonomy" id="2484968"/>
    <lineage>
        <taxon>Bacteria</taxon>
        <taxon>Pseudomonadati</taxon>
        <taxon>Spirochaetota</taxon>
        <taxon>Spirochaetia</taxon>
        <taxon>Leptospirales</taxon>
        <taxon>Leptospiraceae</taxon>
        <taxon>Leptospira</taxon>
    </lineage>
</organism>
<proteinExistence type="predicted"/>
<dbReference type="OrthoDB" id="346252at2"/>
<dbReference type="RefSeq" id="WP_135636377.1">
    <property type="nucleotide sequence ID" value="NZ_RQFE01000031.1"/>
</dbReference>
<reference evidence="1" key="1">
    <citation type="journal article" date="2019" name="PLoS Negl. Trop. Dis.">
        <title>Revisiting the worldwide diversity of Leptospira species in the environment.</title>
        <authorList>
            <person name="Vincent A.T."/>
            <person name="Schiettekatte O."/>
            <person name="Bourhy P."/>
            <person name="Veyrier F.J."/>
            <person name="Picardeau M."/>
        </authorList>
    </citation>
    <scope>NUCLEOTIDE SEQUENCE [LARGE SCALE GENOMIC DNA]</scope>
    <source>
        <strain evidence="1">201800293</strain>
    </source>
</reference>
<comment type="caution">
    <text evidence="1">The sequence shown here is derived from an EMBL/GenBank/DDBJ whole genome shotgun (WGS) entry which is preliminary data.</text>
</comment>
<evidence type="ECO:0000313" key="2">
    <source>
        <dbReference type="Proteomes" id="UP000297239"/>
    </source>
</evidence>
<name>A0A6N4Q8W3_9LEPT</name>
<dbReference type="AlphaFoldDB" id="A0A6N4Q8W3"/>
<evidence type="ECO:0000313" key="1">
    <source>
        <dbReference type="EMBL" id="TGK67097.1"/>
    </source>
</evidence>
<gene>
    <name evidence="1" type="ORF">EHQ18_18540</name>
</gene>
<dbReference type="Proteomes" id="UP000297239">
    <property type="component" value="Unassembled WGS sequence"/>
</dbReference>
<keyword evidence="2" id="KW-1185">Reference proteome</keyword>